<organism evidence="1 2">
    <name type="scientific">Gigaspora margarita</name>
    <dbReference type="NCBI Taxonomy" id="4874"/>
    <lineage>
        <taxon>Eukaryota</taxon>
        <taxon>Fungi</taxon>
        <taxon>Fungi incertae sedis</taxon>
        <taxon>Mucoromycota</taxon>
        <taxon>Glomeromycotina</taxon>
        <taxon>Glomeromycetes</taxon>
        <taxon>Diversisporales</taxon>
        <taxon>Gigasporaceae</taxon>
        <taxon>Gigaspora</taxon>
    </lineage>
</organism>
<accession>A0ABN7UKT6</accession>
<name>A0ABN7UKT6_GIGMA</name>
<gene>
    <name evidence="1" type="ORF">GMARGA_LOCUS7234</name>
</gene>
<proteinExistence type="predicted"/>
<keyword evidence="2" id="KW-1185">Reference proteome</keyword>
<protein>
    <submittedName>
        <fullName evidence="1">17330_t:CDS:1</fullName>
    </submittedName>
</protein>
<evidence type="ECO:0000313" key="2">
    <source>
        <dbReference type="Proteomes" id="UP000789901"/>
    </source>
</evidence>
<dbReference type="Proteomes" id="UP000789901">
    <property type="component" value="Unassembled WGS sequence"/>
</dbReference>
<dbReference type="EMBL" id="CAJVQB010003448">
    <property type="protein sequence ID" value="CAG8608498.1"/>
    <property type="molecule type" value="Genomic_DNA"/>
</dbReference>
<sequence length="54" mass="6337">MYFEDPTWHHGGDLVVSWNCHRTSRMLKRQYVCQFLSVPSVPSKNKVLENSKLS</sequence>
<comment type="caution">
    <text evidence="1">The sequence shown here is derived from an EMBL/GenBank/DDBJ whole genome shotgun (WGS) entry which is preliminary data.</text>
</comment>
<reference evidence="1 2" key="1">
    <citation type="submission" date="2021-06" db="EMBL/GenBank/DDBJ databases">
        <authorList>
            <person name="Kallberg Y."/>
            <person name="Tangrot J."/>
            <person name="Rosling A."/>
        </authorList>
    </citation>
    <scope>NUCLEOTIDE SEQUENCE [LARGE SCALE GENOMIC DNA]</scope>
    <source>
        <strain evidence="1 2">120-4 pot B 10/14</strain>
    </source>
</reference>
<evidence type="ECO:0000313" key="1">
    <source>
        <dbReference type="EMBL" id="CAG8608498.1"/>
    </source>
</evidence>